<dbReference type="InterPro" id="IPR050612">
    <property type="entry name" value="Prok_Mopterin_Oxidored"/>
</dbReference>
<comment type="similarity">
    <text evidence="1">Belongs to the prokaryotic molybdopterin-containing oxidoreductase family.</text>
</comment>
<dbReference type="SUPFAM" id="SSF50692">
    <property type="entry name" value="ADC-like"/>
    <property type="match status" value="1"/>
</dbReference>
<evidence type="ECO:0000256" key="6">
    <source>
        <dbReference type="ARBA" id="ARBA00023002"/>
    </source>
</evidence>
<keyword evidence="6" id="KW-0560">Oxidoreductase</keyword>
<name>A0A6B3VT02_9BACI</name>
<dbReference type="Gene3D" id="3.40.50.740">
    <property type="match status" value="2"/>
</dbReference>
<dbReference type="Proteomes" id="UP000472971">
    <property type="component" value="Unassembled WGS sequence"/>
</dbReference>
<proteinExistence type="inferred from homology"/>
<dbReference type="InterPro" id="IPR006657">
    <property type="entry name" value="MoPterin_dinucl-bd_dom"/>
</dbReference>
<evidence type="ECO:0000313" key="9">
    <source>
        <dbReference type="EMBL" id="MBA4536742.1"/>
    </source>
</evidence>
<evidence type="ECO:0000259" key="8">
    <source>
        <dbReference type="Pfam" id="PF01568"/>
    </source>
</evidence>
<organism evidence="10 11">
    <name type="scientific">Bacillus aquiflavi</name>
    <dbReference type="NCBI Taxonomy" id="2672567"/>
    <lineage>
        <taxon>Bacteria</taxon>
        <taxon>Bacillati</taxon>
        <taxon>Bacillota</taxon>
        <taxon>Bacilli</taxon>
        <taxon>Bacillales</taxon>
        <taxon>Bacillaceae</taxon>
        <taxon>Bacillus</taxon>
    </lineage>
</organism>
<accession>A0A6B3VT02</accession>
<dbReference type="GO" id="GO:0051539">
    <property type="term" value="F:4 iron, 4 sulfur cluster binding"/>
    <property type="evidence" value="ECO:0007669"/>
    <property type="project" value="UniProtKB-KW"/>
</dbReference>
<dbReference type="GO" id="GO:0046872">
    <property type="term" value="F:metal ion binding"/>
    <property type="evidence" value="ECO:0007669"/>
    <property type="project" value="UniProtKB-KW"/>
</dbReference>
<evidence type="ECO:0000256" key="3">
    <source>
        <dbReference type="ARBA" id="ARBA00022505"/>
    </source>
</evidence>
<evidence type="ECO:0000256" key="4">
    <source>
        <dbReference type="ARBA" id="ARBA00022723"/>
    </source>
</evidence>
<dbReference type="GO" id="GO:0043546">
    <property type="term" value="F:molybdopterin cofactor binding"/>
    <property type="evidence" value="ECO:0007669"/>
    <property type="project" value="InterPro"/>
</dbReference>
<dbReference type="Gene3D" id="2.40.40.20">
    <property type="match status" value="1"/>
</dbReference>
<dbReference type="EMBL" id="JACEIO010000010">
    <property type="protein sequence ID" value="MBA4536742.1"/>
    <property type="molecule type" value="Genomic_DNA"/>
</dbReference>
<dbReference type="PROSITE" id="PS51318">
    <property type="entry name" value="TAT"/>
    <property type="match status" value="1"/>
</dbReference>
<feature type="domain" description="Molybdopterin dinucleotide-binding" evidence="8">
    <location>
        <begin position="871"/>
        <end position="959"/>
    </location>
</feature>
<keyword evidence="4" id="KW-0479">Metal-binding</keyword>
<evidence type="ECO:0000313" key="10">
    <source>
        <dbReference type="EMBL" id="NEY81109.1"/>
    </source>
</evidence>
<dbReference type="PANTHER" id="PTHR43742:SF9">
    <property type="entry name" value="TETRATHIONATE REDUCTASE SUBUNIT A"/>
    <property type="match status" value="1"/>
</dbReference>
<protein>
    <submittedName>
        <fullName evidence="10">Molybdopterin-dependent oxidoreductase</fullName>
    </submittedName>
</protein>
<dbReference type="EMBL" id="JAAIWN010000010">
    <property type="protein sequence ID" value="NEY81109.1"/>
    <property type="molecule type" value="Genomic_DNA"/>
</dbReference>
<dbReference type="RefSeq" id="WP_163241224.1">
    <property type="nucleotide sequence ID" value="NZ_JAAIWN010000010.1"/>
</dbReference>
<dbReference type="InterPro" id="IPR006311">
    <property type="entry name" value="TAT_signal"/>
</dbReference>
<keyword evidence="11" id="KW-1185">Reference proteome</keyword>
<dbReference type="InterPro" id="IPR009010">
    <property type="entry name" value="Asp_de-COase-like_dom_sf"/>
</dbReference>
<keyword evidence="2" id="KW-0004">4Fe-4S</keyword>
<dbReference type="InterPro" id="IPR006656">
    <property type="entry name" value="Mopterin_OxRdtase"/>
</dbReference>
<reference evidence="9 12" key="2">
    <citation type="submission" date="2020-07" db="EMBL/GenBank/DDBJ databases">
        <authorList>
            <person name="Feng H."/>
        </authorList>
    </citation>
    <scope>NUCLEOTIDE SEQUENCE [LARGE SCALE GENOMIC DNA]</scope>
    <source>
        <strain evidence="9">S-12</strain>
        <strain evidence="12">s-12</strain>
    </source>
</reference>
<keyword evidence="2" id="KW-0408">Iron</keyword>
<dbReference type="Pfam" id="PF01568">
    <property type="entry name" value="Molydop_binding"/>
    <property type="match status" value="1"/>
</dbReference>
<dbReference type="Gene3D" id="2.20.25.90">
    <property type="entry name" value="ADC-like domains"/>
    <property type="match status" value="1"/>
</dbReference>
<reference evidence="10 11" key="1">
    <citation type="submission" date="2020-02" db="EMBL/GenBank/DDBJ databases">
        <title>Bacillus aquiflavi sp. nov., isolated from yellow water of strong flavor Chinese baijiu in Yibin region of China.</title>
        <authorList>
            <person name="Xie J."/>
        </authorList>
    </citation>
    <scope>NUCLEOTIDE SEQUENCE [LARGE SCALE GENOMIC DNA]</scope>
    <source>
        <strain evidence="10 11">3H-10</strain>
    </source>
</reference>
<dbReference type="Gene3D" id="3.40.228.10">
    <property type="entry name" value="Dimethylsulfoxide Reductase, domain 2"/>
    <property type="match status" value="1"/>
</dbReference>
<evidence type="ECO:0000256" key="5">
    <source>
        <dbReference type="ARBA" id="ARBA00022729"/>
    </source>
</evidence>
<dbReference type="PANTHER" id="PTHR43742">
    <property type="entry name" value="TRIMETHYLAMINE-N-OXIDE REDUCTASE"/>
    <property type="match status" value="1"/>
</dbReference>
<feature type="domain" description="Molybdopterin oxidoreductase" evidence="7">
    <location>
        <begin position="153"/>
        <end position="718"/>
    </location>
</feature>
<dbReference type="Pfam" id="PF00384">
    <property type="entry name" value="Molybdopterin"/>
    <property type="match status" value="1"/>
</dbReference>
<keyword evidence="2" id="KW-0411">Iron-sulfur</keyword>
<dbReference type="GO" id="GO:0016491">
    <property type="term" value="F:oxidoreductase activity"/>
    <property type="evidence" value="ECO:0007669"/>
    <property type="project" value="UniProtKB-KW"/>
</dbReference>
<evidence type="ECO:0000256" key="1">
    <source>
        <dbReference type="ARBA" id="ARBA00010312"/>
    </source>
</evidence>
<keyword evidence="3" id="KW-0500">Molybdenum</keyword>
<sequence length="1036" mass="115278">MENKKMNRRSFIKALGALGAIAFVGPAFVGPIKQVVNGVWIDKPHGIGTDYQDYTAENVIFTSCQQCNASCTIKAYIVAGNPAGPYSSIVRKIAGNQYSPIGTVPYGHINYDTPIKQAVKGTGDVAKLGRGYRGGRTCLKGQAGIQTAYDAYRVQTPLKRVGERGSGVWKSISWEEAYKEILDGSKTLGTPGLKEIWAYASEDVVMKDWEKVKKGEMEKAVFSAKYEDVLIDTNHPDFGPKSNQIVVMAGHRREFIERLALGSIGTANFFDHGGYCGIMSVMGNVRSHDATKQKKRMIPDYENAELVIVWGTNPLVANRGPTTFAPQITNAIERGMKMIVIDPRFSKTAEKAHMWVPVKPGGDGALALAMCRWIIENHRYDDVYLTNPNKNAAALDGEVTWSDATYLVNVSDQKRPFLRAADLRLNGGEESFVVFENGKPVLHANATKGDLEVDTEINGIKVKSVFKIFKDKVMEKSFEEYSSLCDVPVEQIVQLAREFTSHGKKVGIHSYRGPAMHANGYYSVRAINMLNHLVGNHDWKGGDTAMGGKYKATEGRYDLVTVPNANHSWGIPVTRHKVPYEKTSLFERDGYPAKRPWYPIGNKLIHDVLPSAAEGYPYKIRAILLNRTSPIMSAPRSHMQEKFIRDPKVVELVVSSDIVIGETTKYADYILPDLSYLESWNAEDIFPILKYKFAGVIQPVTRVVPNARQTEQIYIDLLKEMGLPGVGDHAFTDGSPLHCPEDYYIKRIANIAFDGDKPVKDANAEELTLFEKARKNALGKYFDMNKLKNAVKPEEWKKVVYVLNRGGRFEPQGDEYIGNHLKYQFGQLVHFYDEKVAGFKSAYTGDFFEGVPIADDIKQYNGKVYMSVKPLQFINWKSRNVATHRTENNAWLREIRSENYVWVNPIDAKKKGIATGDTVLIVSNSAKAKGTALVTPGIKPGVVGANYSFGHFAYGAKNVKIDGKVVKGTKKNGHLPFEFDKPLHEESGYGQPRGKGFSVNALAEKDDSYFEGFLADSIAGGPAQQNVYVDIQKVER</sequence>
<evidence type="ECO:0000313" key="12">
    <source>
        <dbReference type="Proteomes" id="UP000570010"/>
    </source>
</evidence>
<gene>
    <name evidence="10" type="ORF">G4D64_06135</name>
    <name evidence="9" type="ORF">H1Z61_06170</name>
</gene>
<dbReference type="Proteomes" id="UP000570010">
    <property type="component" value="Unassembled WGS sequence"/>
</dbReference>
<evidence type="ECO:0000313" key="11">
    <source>
        <dbReference type="Proteomes" id="UP000472971"/>
    </source>
</evidence>
<evidence type="ECO:0000259" key="7">
    <source>
        <dbReference type="Pfam" id="PF00384"/>
    </source>
</evidence>
<evidence type="ECO:0000256" key="2">
    <source>
        <dbReference type="ARBA" id="ARBA00022485"/>
    </source>
</evidence>
<comment type="caution">
    <text evidence="10">The sequence shown here is derived from an EMBL/GenBank/DDBJ whole genome shotgun (WGS) entry which is preliminary data.</text>
</comment>
<dbReference type="SUPFAM" id="SSF53706">
    <property type="entry name" value="Formate dehydrogenase/DMSO reductase, domains 1-3"/>
    <property type="match status" value="1"/>
</dbReference>
<keyword evidence="5" id="KW-0732">Signal</keyword>
<dbReference type="AlphaFoldDB" id="A0A6B3VT02"/>